<comment type="caution">
    <text evidence="6">Lacks conserved residue(s) required for the propagation of feature annotation.</text>
</comment>
<dbReference type="InterPro" id="IPR030184">
    <property type="entry name" value="WAT1-related"/>
</dbReference>
<proteinExistence type="inferred from homology"/>
<dbReference type="PANTHER" id="PTHR31218">
    <property type="entry name" value="WAT1-RELATED PROTEIN"/>
    <property type="match status" value="1"/>
</dbReference>
<name>A0AAP0MNL6_9ROSI</name>
<evidence type="ECO:0000256" key="3">
    <source>
        <dbReference type="ARBA" id="ARBA00022692"/>
    </source>
</evidence>
<comment type="caution">
    <text evidence="8">The sequence shown here is derived from an EMBL/GenBank/DDBJ whole genome shotgun (WGS) entry which is preliminary data.</text>
</comment>
<comment type="subcellular location">
    <subcellularLocation>
        <location evidence="1 6">Membrane</location>
        <topology evidence="1 6">Multi-pass membrane protein</topology>
    </subcellularLocation>
</comment>
<dbReference type="Proteomes" id="UP001428341">
    <property type="component" value="Unassembled WGS sequence"/>
</dbReference>
<reference evidence="8 9" key="1">
    <citation type="submission" date="2024-05" db="EMBL/GenBank/DDBJ databases">
        <title>Haplotype-resolved chromosome-level genome assembly of Huyou (Citrus changshanensis).</title>
        <authorList>
            <person name="Miao C."/>
            <person name="Chen W."/>
            <person name="Wu Y."/>
            <person name="Wang L."/>
            <person name="Zhao S."/>
            <person name="Grierson D."/>
            <person name="Xu C."/>
            <person name="Chen K."/>
        </authorList>
    </citation>
    <scope>NUCLEOTIDE SEQUENCE [LARGE SCALE GENOMIC DNA]</scope>
    <source>
        <strain evidence="8">01-14</strain>
        <tissue evidence="8">Leaf</tissue>
    </source>
</reference>
<evidence type="ECO:0000256" key="6">
    <source>
        <dbReference type="RuleBase" id="RU363077"/>
    </source>
</evidence>
<evidence type="ECO:0000256" key="5">
    <source>
        <dbReference type="ARBA" id="ARBA00023136"/>
    </source>
</evidence>
<sequence>MGASGDYRPAMAMLGLQCSYAGVAVFTRAALLQGMSPRGSVVYRQAMATLIIAPIAYFSRRKSRIPPLGFKSFSLIFLTAFIVVTINQNMFYEGLYLASSTMGTAMGNLIPAITFVLAAIISGLLRPVTLGLGLGLGRCLHGLPRPATRLDDSRCHLCRKCLIRAAFSLLLRRWWLRNVMAGRLS</sequence>
<evidence type="ECO:0000313" key="9">
    <source>
        <dbReference type="Proteomes" id="UP001428341"/>
    </source>
</evidence>
<evidence type="ECO:0000256" key="2">
    <source>
        <dbReference type="ARBA" id="ARBA00007635"/>
    </source>
</evidence>
<feature type="transmembrane region" description="Helical" evidence="6">
    <location>
        <begin position="41"/>
        <end position="58"/>
    </location>
</feature>
<comment type="similarity">
    <text evidence="2 6">Belongs to the drug/metabolite transporter (DMT) superfamily. Plant drug/metabolite exporter (P-DME) (TC 2.A.7.4) family.</text>
</comment>
<evidence type="ECO:0000313" key="8">
    <source>
        <dbReference type="EMBL" id="KAK9210516.1"/>
    </source>
</evidence>
<feature type="transmembrane region" description="Helical" evidence="6">
    <location>
        <begin position="112"/>
        <end position="136"/>
    </location>
</feature>
<gene>
    <name evidence="8" type="ORF">WN944_002887</name>
</gene>
<evidence type="ECO:0000259" key="7">
    <source>
        <dbReference type="Pfam" id="PF00892"/>
    </source>
</evidence>
<keyword evidence="4 6" id="KW-1133">Transmembrane helix</keyword>
<accession>A0AAP0MNL6</accession>
<protein>
    <recommendedName>
        <fullName evidence="6">WAT1-related protein</fullName>
    </recommendedName>
</protein>
<keyword evidence="3 6" id="KW-0812">Transmembrane</keyword>
<dbReference type="InterPro" id="IPR000620">
    <property type="entry name" value="EamA_dom"/>
</dbReference>
<dbReference type="EMBL" id="JBCGBO010000004">
    <property type="protein sequence ID" value="KAK9210516.1"/>
    <property type="molecule type" value="Genomic_DNA"/>
</dbReference>
<keyword evidence="5 6" id="KW-0472">Membrane</keyword>
<dbReference type="Pfam" id="PF00892">
    <property type="entry name" value="EamA"/>
    <property type="match status" value="1"/>
</dbReference>
<dbReference type="GO" id="GO:0022857">
    <property type="term" value="F:transmembrane transporter activity"/>
    <property type="evidence" value="ECO:0007669"/>
    <property type="project" value="InterPro"/>
</dbReference>
<dbReference type="GO" id="GO:0016020">
    <property type="term" value="C:membrane"/>
    <property type="evidence" value="ECO:0007669"/>
    <property type="project" value="UniProtKB-SubCell"/>
</dbReference>
<feature type="transmembrane region" description="Helical" evidence="6">
    <location>
        <begin position="70"/>
        <end position="92"/>
    </location>
</feature>
<dbReference type="AlphaFoldDB" id="A0AAP0MNL6"/>
<evidence type="ECO:0000256" key="1">
    <source>
        <dbReference type="ARBA" id="ARBA00004141"/>
    </source>
</evidence>
<feature type="transmembrane region" description="Helical" evidence="6">
    <location>
        <begin position="12"/>
        <end position="35"/>
    </location>
</feature>
<feature type="domain" description="EamA" evidence="7">
    <location>
        <begin position="12"/>
        <end position="123"/>
    </location>
</feature>
<organism evidence="8 9">
    <name type="scientific">Citrus x changshan-huyou</name>
    <dbReference type="NCBI Taxonomy" id="2935761"/>
    <lineage>
        <taxon>Eukaryota</taxon>
        <taxon>Viridiplantae</taxon>
        <taxon>Streptophyta</taxon>
        <taxon>Embryophyta</taxon>
        <taxon>Tracheophyta</taxon>
        <taxon>Spermatophyta</taxon>
        <taxon>Magnoliopsida</taxon>
        <taxon>eudicotyledons</taxon>
        <taxon>Gunneridae</taxon>
        <taxon>Pentapetalae</taxon>
        <taxon>rosids</taxon>
        <taxon>malvids</taxon>
        <taxon>Sapindales</taxon>
        <taxon>Rutaceae</taxon>
        <taxon>Aurantioideae</taxon>
        <taxon>Citrus</taxon>
    </lineage>
</organism>
<keyword evidence="9" id="KW-1185">Reference proteome</keyword>
<evidence type="ECO:0000256" key="4">
    <source>
        <dbReference type="ARBA" id="ARBA00022989"/>
    </source>
</evidence>